<dbReference type="Pfam" id="PF02230">
    <property type="entry name" value="Abhydrolase_2"/>
    <property type="match status" value="1"/>
</dbReference>
<dbReference type="PANTHER" id="PTHR10655:SF63">
    <property type="entry name" value="PHOSPHOLIPASE_CARBOXYLESTERASE_THIOESTERASE DOMAIN-CONTAINING PROTEIN"/>
    <property type="match status" value="1"/>
</dbReference>
<keyword evidence="5" id="KW-1185">Reference proteome</keyword>
<dbReference type="InterPro" id="IPR003140">
    <property type="entry name" value="PLipase/COase/thioEstase"/>
</dbReference>
<accession>A0ABP0CES5</accession>
<comment type="caution">
    <text evidence="4">The sequence shown here is derived from an EMBL/GenBank/DDBJ whole genome shotgun (WGS) entry which is preliminary data.</text>
</comment>
<dbReference type="PROSITE" id="PS50011">
    <property type="entry name" value="PROTEIN_KINASE_DOM"/>
    <property type="match status" value="1"/>
</dbReference>
<gene>
    <name evidence="4" type="ORF">SBRCBS47491_007308</name>
</gene>
<dbReference type="SUPFAM" id="SSF53474">
    <property type="entry name" value="alpha/beta-Hydrolases"/>
    <property type="match status" value="1"/>
</dbReference>
<dbReference type="PANTHER" id="PTHR10655">
    <property type="entry name" value="LYSOPHOSPHOLIPASE-RELATED"/>
    <property type="match status" value="1"/>
</dbReference>
<dbReference type="InterPro" id="IPR029058">
    <property type="entry name" value="AB_hydrolase_fold"/>
</dbReference>
<reference evidence="4 5" key="1">
    <citation type="submission" date="2024-01" db="EMBL/GenBank/DDBJ databases">
        <authorList>
            <person name="Allen C."/>
            <person name="Tagirdzhanova G."/>
        </authorList>
    </citation>
    <scope>NUCLEOTIDE SEQUENCE [LARGE SCALE GENOMIC DNA]</scope>
</reference>
<protein>
    <recommendedName>
        <fullName evidence="3">Protein kinase domain-containing protein</fullName>
    </recommendedName>
</protein>
<dbReference type="Gene3D" id="1.10.510.10">
    <property type="entry name" value="Transferase(Phosphotransferase) domain 1"/>
    <property type="match status" value="1"/>
</dbReference>
<dbReference type="Pfam" id="PF00069">
    <property type="entry name" value="Pkinase"/>
    <property type="match status" value="1"/>
</dbReference>
<dbReference type="SUPFAM" id="SSF56112">
    <property type="entry name" value="Protein kinase-like (PK-like)"/>
    <property type="match status" value="1"/>
</dbReference>
<dbReference type="SMART" id="SM00220">
    <property type="entry name" value="S_TKc"/>
    <property type="match status" value="1"/>
</dbReference>
<comment type="similarity">
    <text evidence="1">Belongs to the AB hydrolase superfamily. AB hydrolase 2 family.</text>
</comment>
<evidence type="ECO:0000313" key="4">
    <source>
        <dbReference type="EMBL" id="CAK7229611.1"/>
    </source>
</evidence>
<evidence type="ECO:0000313" key="5">
    <source>
        <dbReference type="Proteomes" id="UP001642406"/>
    </source>
</evidence>
<name>A0ABP0CES5_9PEZI</name>
<evidence type="ECO:0000256" key="1">
    <source>
        <dbReference type="ARBA" id="ARBA00006499"/>
    </source>
</evidence>
<dbReference type="InterPro" id="IPR011009">
    <property type="entry name" value="Kinase-like_dom_sf"/>
</dbReference>
<feature type="domain" description="Protein kinase" evidence="3">
    <location>
        <begin position="210"/>
        <end position="479"/>
    </location>
</feature>
<dbReference type="InterPro" id="IPR000719">
    <property type="entry name" value="Prot_kinase_dom"/>
</dbReference>
<proteinExistence type="inferred from homology"/>
<dbReference type="Gene3D" id="3.40.50.1820">
    <property type="entry name" value="alpha/beta hydrolase"/>
    <property type="match status" value="1"/>
</dbReference>
<dbReference type="Proteomes" id="UP001642406">
    <property type="component" value="Unassembled WGS sequence"/>
</dbReference>
<sequence>MEQTTTPDRRRRADAPAPPPYIVEPIASHTHTFILLHGMGSNGDKFGRELLDTGRTSDGRLLGERFPGARFVFPTSRWRRSTAFRRVMITQWFDVASMQDRSLRNDKKLPGLGESFREVLALVEAEHNAGIPSSNIIIGGLSNGCAMSLICAIALGGSIGGFLGLSGYLPFQEEIEARVGNEQTDSNAASACAYVRELLEWDTIPDDDTTLVPVFLGHGTEDDKLNVSWGEEASQAMKRFGFDVEWRPYEGLGHWYKIPDEIDDVVRFVEDKCGWKASDQAGTPKEKVEELPRLLFEYVAGGSLDKHQLDVVECACALAQLLSALEYLHSLEPPIVHRDIKPANILVSEPSDDGCGYIFKFADFGLAKAAKELSTVVGNYSFAAPEIRYGFDRNKEKLEVRYTAAVDVFSLGFVIATQVVGLRYYGNKHQEWALAVAEDATRPMACRNLLQFIGDNMLADDASGRRTAKDCLALLNDQMSNGSFTPA</sequence>
<organism evidence="4 5">
    <name type="scientific">Sporothrix bragantina</name>
    <dbReference type="NCBI Taxonomy" id="671064"/>
    <lineage>
        <taxon>Eukaryota</taxon>
        <taxon>Fungi</taxon>
        <taxon>Dikarya</taxon>
        <taxon>Ascomycota</taxon>
        <taxon>Pezizomycotina</taxon>
        <taxon>Sordariomycetes</taxon>
        <taxon>Sordariomycetidae</taxon>
        <taxon>Ophiostomatales</taxon>
        <taxon>Ophiostomataceae</taxon>
        <taxon>Sporothrix</taxon>
    </lineage>
</organism>
<dbReference type="EMBL" id="CAWUHC010000081">
    <property type="protein sequence ID" value="CAK7229611.1"/>
    <property type="molecule type" value="Genomic_DNA"/>
</dbReference>
<dbReference type="PROSITE" id="PS00108">
    <property type="entry name" value="PROTEIN_KINASE_ST"/>
    <property type="match status" value="1"/>
</dbReference>
<evidence type="ECO:0000259" key="3">
    <source>
        <dbReference type="PROSITE" id="PS50011"/>
    </source>
</evidence>
<evidence type="ECO:0000256" key="2">
    <source>
        <dbReference type="SAM" id="MobiDB-lite"/>
    </source>
</evidence>
<dbReference type="InterPro" id="IPR008271">
    <property type="entry name" value="Ser/Thr_kinase_AS"/>
</dbReference>
<feature type="region of interest" description="Disordered" evidence="2">
    <location>
        <begin position="1"/>
        <end position="20"/>
    </location>
</feature>
<dbReference type="InterPro" id="IPR050565">
    <property type="entry name" value="LYPA1-2/EST-like"/>
</dbReference>